<keyword evidence="3" id="KW-0507">mRNA processing</keyword>
<proteinExistence type="inferred from homology"/>
<keyword evidence="5" id="KW-0508">mRNA splicing</keyword>
<evidence type="ECO:0000256" key="5">
    <source>
        <dbReference type="ARBA" id="ARBA00023187"/>
    </source>
</evidence>
<evidence type="ECO:0000256" key="3">
    <source>
        <dbReference type="ARBA" id="ARBA00022664"/>
    </source>
</evidence>
<comment type="similarity">
    <text evidence="2">Belongs to the SYF2 family.</text>
</comment>
<evidence type="ECO:0000256" key="1">
    <source>
        <dbReference type="ARBA" id="ARBA00004123"/>
    </source>
</evidence>
<keyword evidence="6" id="KW-0539">Nucleus</keyword>
<evidence type="ECO:0000313" key="8">
    <source>
        <dbReference type="EMBL" id="PKA65257.1"/>
    </source>
</evidence>
<dbReference type="Proteomes" id="UP000236161">
    <property type="component" value="Unassembled WGS sequence"/>
</dbReference>
<dbReference type="STRING" id="1088818.A0A2I0BBU0"/>
<evidence type="ECO:0000256" key="6">
    <source>
        <dbReference type="ARBA" id="ARBA00023242"/>
    </source>
</evidence>
<dbReference type="GO" id="GO:0008380">
    <property type="term" value="P:RNA splicing"/>
    <property type="evidence" value="ECO:0007669"/>
    <property type="project" value="UniProtKB-KW"/>
</dbReference>
<protein>
    <submittedName>
        <fullName evidence="8">Uncharacterized protein</fullName>
    </submittedName>
</protein>
<dbReference type="GO" id="GO:0000974">
    <property type="term" value="C:Prp19 complex"/>
    <property type="evidence" value="ECO:0007669"/>
    <property type="project" value="TreeGrafter"/>
</dbReference>
<dbReference type="AlphaFoldDB" id="A0A2I0BBU0"/>
<dbReference type="PANTHER" id="PTHR13264">
    <property type="entry name" value="GCIP-INTERACTING PROTEIN P29"/>
    <property type="match status" value="1"/>
</dbReference>
<evidence type="ECO:0000256" key="7">
    <source>
        <dbReference type="SAM" id="Phobius"/>
    </source>
</evidence>
<name>A0A2I0BBU0_9ASPA</name>
<dbReference type="OrthoDB" id="1506770at2759"/>
<evidence type="ECO:0000256" key="4">
    <source>
        <dbReference type="ARBA" id="ARBA00022728"/>
    </source>
</evidence>
<evidence type="ECO:0000256" key="2">
    <source>
        <dbReference type="ARBA" id="ARBA00010028"/>
    </source>
</evidence>
<keyword evidence="4" id="KW-0747">Spliceosome</keyword>
<dbReference type="GO" id="GO:0071013">
    <property type="term" value="C:catalytic step 2 spliceosome"/>
    <property type="evidence" value="ECO:0007669"/>
    <property type="project" value="TreeGrafter"/>
</dbReference>
<gene>
    <name evidence="8" type="ORF">AXF42_Ash005589</name>
</gene>
<dbReference type="GO" id="GO:0071014">
    <property type="term" value="C:post-mRNA release spliceosomal complex"/>
    <property type="evidence" value="ECO:0007669"/>
    <property type="project" value="TreeGrafter"/>
</dbReference>
<sequence>MERCRRLGSYESFREKRRRKKVRGLPPAVLLSFKDRGVHPQCPCASNPFHKCADYCFDKIPQEDAEKEILSQQGVNRNCKNASNPYHLCAEYCFPNVTERKQPRGVVKLEQESSQRVNPECKYASNPYHICAEYCIQRVPRWNKPQQEMNLKGLIQRWKIARNSELTPVQHQCEHASNPYHECAEYCFQNVLERSISKIERSHVKPKCRYAPNPYHTCNEYCFQGIQIRNHAMKGNSDSTTMLDRTVKSSVDFKRVEELKEDCSFTAFPEGSKILDQTEGFFELDLQPLRLNASDLLHEWAKICSQKKVDGNNDVNQNKTVGKKEFLTRNWNGDNAETIRAKGYFQRFISSSILFSLGILFALFYWAQQIHSVHISSERIR</sequence>
<accession>A0A2I0BBU0</accession>
<reference evidence="8 9" key="1">
    <citation type="journal article" date="2017" name="Nature">
        <title>The Apostasia genome and the evolution of orchids.</title>
        <authorList>
            <person name="Zhang G.Q."/>
            <person name="Liu K.W."/>
            <person name="Li Z."/>
            <person name="Lohaus R."/>
            <person name="Hsiao Y.Y."/>
            <person name="Niu S.C."/>
            <person name="Wang J.Y."/>
            <person name="Lin Y.C."/>
            <person name="Xu Q."/>
            <person name="Chen L.J."/>
            <person name="Yoshida K."/>
            <person name="Fujiwara S."/>
            <person name="Wang Z.W."/>
            <person name="Zhang Y.Q."/>
            <person name="Mitsuda N."/>
            <person name="Wang M."/>
            <person name="Liu G.H."/>
            <person name="Pecoraro L."/>
            <person name="Huang H.X."/>
            <person name="Xiao X.J."/>
            <person name="Lin M."/>
            <person name="Wu X.Y."/>
            <person name="Wu W.L."/>
            <person name="Chen Y.Y."/>
            <person name="Chang S.B."/>
            <person name="Sakamoto S."/>
            <person name="Ohme-Takagi M."/>
            <person name="Yagi M."/>
            <person name="Zeng S.J."/>
            <person name="Shen C.Y."/>
            <person name="Yeh C.M."/>
            <person name="Luo Y.B."/>
            <person name="Tsai W.C."/>
            <person name="Van de Peer Y."/>
            <person name="Liu Z.J."/>
        </authorList>
    </citation>
    <scope>NUCLEOTIDE SEQUENCE [LARGE SCALE GENOMIC DNA]</scope>
    <source>
        <strain evidence="9">cv. Shenzhen</strain>
        <tissue evidence="8">Stem</tissue>
    </source>
</reference>
<keyword evidence="9" id="KW-1185">Reference proteome</keyword>
<dbReference type="GO" id="GO:0006397">
    <property type="term" value="P:mRNA processing"/>
    <property type="evidence" value="ECO:0007669"/>
    <property type="project" value="UniProtKB-KW"/>
</dbReference>
<keyword evidence="7" id="KW-0812">Transmembrane</keyword>
<comment type="subcellular location">
    <subcellularLocation>
        <location evidence="1">Nucleus</location>
    </subcellularLocation>
</comment>
<evidence type="ECO:0000313" key="9">
    <source>
        <dbReference type="Proteomes" id="UP000236161"/>
    </source>
</evidence>
<dbReference type="InterPro" id="IPR013260">
    <property type="entry name" value="mRNA_splic_SYF2"/>
</dbReference>
<dbReference type="EMBL" id="KZ451895">
    <property type="protein sequence ID" value="PKA65257.1"/>
    <property type="molecule type" value="Genomic_DNA"/>
</dbReference>
<feature type="transmembrane region" description="Helical" evidence="7">
    <location>
        <begin position="348"/>
        <end position="367"/>
    </location>
</feature>
<dbReference type="PANTHER" id="PTHR13264:SF5">
    <property type="entry name" value="PRE-MRNA-SPLICING FACTOR SYF2"/>
    <property type="match status" value="1"/>
</dbReference>
<keyword evidence="7" id="KW-1133">Transmembrane helix</keyword>
<organism evidence="8 9">
    <name type="scientific">Apostasia shenzhenica</name>
    <dbReference type="NCBI Taxonomy" id="1088818"/>
    <lineage>
        <taxon>Eukaryota</taxon>
        <taxon>Viridiplantae</taxon>
        <taxon>Streptophyta</taxon>
        <taxon>Embryophyta</taxon>
        <taxon>Tracheophyta</taxon>
        <taxon>Spermatophyta</taxon>
        <taxon>Magnoliopsida</taxon>
        <taxon>Liliopsida</taxon>
        <taxon>Asparagales</taxon>
        <taxon>Orchidaceae</taxon>
        <taxon>Apostasioideae</taxon>
        <taxon>Apostasia</taxon>
    </lineage>
</organism>
<keyword evidence="7" id="KW-0472">Membrane</keyword>